<feature type="transmembrane region" description="Helical" evidence="2">
    <location>
        <begin position="12"/>
        <end position="35"/>
    </location>
</feature>
<feature type="transmembrane region" description="Helical" evidence="2">
    <location>
        <begin position="41"/>
        <end position="59"/>
    </location>
</feature>
<accession>A0A7I7QDT1</accession>
<sequence length="89" mass="9474">MNENSTQYGTIQLLGMIAGALVALAITPALIWTTIAANGPLALVILQLVVMGLISKLLLSKLFRFRELNHGDHGGRTTSDPWSTEPSSG</sequence>
<dbReference type="RefSeq" id="WP_163791756.1">
    <property type="nucleotide sequence ID" value="NZ_AP022587.1"/>
</dbReference>
<dbReference type="KEGG" id="msto:MSTO_44020"/>
<keyword evidence="2" id="KW-1133">Transmembrane helix</keyword>
<dbReference type="EMBL" id="AP022587">
    <property type="protein sequence ID" value="BBY24197.1"/>
    <property type="molecule type" value="Genomic_DNA"/>
</dbReference>
<proteinExistence type="predicted"/>
<keyword evidence="4" id="KW-1185">Reference proteome</keyword>
<name>A0A7I7QDT1_9MYCO</name>
<evidence type="ECO:0000313" key="3">
    <source>
        <dbReference type="EMBL" id="BBY24197.1"/>
    </source>
</evidence>
<dbReference type="AlphaFoldDB" id="A0A7I7QDT1"/>
<dbReference type="Proteomes" id="UP000467130">
    <property type="component" value="Chromosome"/>
</dbReference>
<evidence type="ECO:0000313" key="4">
    <source>
        <dbReference type="Proteomes" id="UP000467130"/>
    </source>
</evidence>
<keyword evidence="2" id="KW-0812">Transmembrane</keyword>
<organism evidence="3 4">
    <name type="scientific">Mycobacterium stomatepiae</name>
    <dbReference type="NCBI Taxonomy" id="470076"/>
    <lineage>
        <taxon>Bacteria</taxon>
        <taxon>Bacillati</taxon>
        <taxon>Actinomycetota</taxon>
        <taxon>Actinomycetes</taxon>
        <taxon>Mycobacteriales</taxon>
        <taxon>Mycobacteriaceae</taxon>
        <taxon>Mycobacterium</taxon>
        <taxon>Mycobacterium simiae complex</taxon>
    </lineage>
</organism>
<feature type="compositionally biased region" description="Polar residues" evidence="1">
    <location>
        <begin position="76"/>
        <end position="89"/>
    </location>
</feature>
<gene>
    <name evidence="3" type="ORF">MSTO_44020</name>
</gene>
<feature type="region of interest" description="Disordered" evidence="1">
    <location>
        <begin position="69"/>
        <end position="89"/>
    </location>
</feature>
<evidence type="ECO:0000256" key="1">
    <source>
        <dbReference type="SAM" id="MobiDB-lite"/>
    </source>
</evidence>
<reference evidence="3 4" key="1">
    <citation type="journal article" date="2019" name="Emerg. Microbes Infect.">
        <title>Comprehensive subspecies identification of 175 nontuberculous mycobacteria species based on 7547 genomic profiles.</title>
        <authorList>
            <person name="Matsumoto Y."/>
            <person name="Kinjo T."/>
            <person name="Motooka D."/>
            <person name="Nabeya D."/>
            <person name="Jung N."/>
            <person name="Uechi K."/>
            <person name="Horii T."/>
            <person name="Iida T."/>
            <person name="Fujita J."/>
            <person name="Nakamura S."/>
        </authorList>
    </citation>
    <scope>NUCLEOTIDE SEQUENCE [LARGE SCALE GENOMIC DNA]</scope>
    <source>
        <strain evidence="3 4">JCM 17783</strain>
    </source>
</reference>
<protein>
    <submittedName>
        <fullName evidence="3">Uncharacterized protein</fullName>
    </submittedName>
</protein>
<evidence type="ECO:0000256" key="2">
    <source>
        <dbReference type="SAM" id="Phobius"/>
    </source>
</evidence>
<keyword evidence="2" id="KW-0472">Membrane</keyword>